<sequence length="59" mass="6650">MAVKCKGARAGGYVKGEGIVVCSNHLQIQDEVTQVVIQDEVTQVQIQSEHFYQKVIFIW</sequence>
<dbReference type="Proteomes" id="UP001632038">
    <property type="component" value="Unassembled WGS sequence"/>
</dbReference>
<dbReference type="AlphaFoldDB" id="A0ABD3C0B2"/>
<comment type="caution">
    <text evidence="1">The sequence shown here is derived from an EMBL/GenBank/DDBJ whole genome shotgun (WGS) entry which is preliminary data.</text>
</comment>
<protein>
    <submittedName>
        <fullName evidence="1">Uncharacterized protein</fullName>
    </submittedName>
</protein>
<evidence type="ECO:0000313" key="1">
    <source>
        <dbReference type="EMBL" id="KAL3623228.1"/>
    </source>
</evidence>
<keyword evidence="2" id="KW-1185">Reference proteome</keyword>
<organism evidence="1 2">
    <name type="scientific">Castilleja foliolosa</name>
    <dbReference type="NCBI Taxonomy" id="1961234"/>
    <lineage>
        <taxon>Eukaryota</taxon>
        <taxon>Viridiplantae</taxon>
        <taxon>Streptophyta</taxon>
        <taxon>Embryophyta</taxon>
        <taxon>Tracheophyta</taxon>
        <taxon>Spermatophyta</taxon>
        <taxon>Magnoliopsida</taxon>
        <taxon>eudicotyledons</taxon>
        <taxon>Gunneridae</taxon>
        <taxon>Pentapetalae</taxon>
        <taxon>asterids</taxon>
        <taxon>lamiids</taxon>
        <taxon>Lamiales</taxon>
        <taxon>Orobanchaceae</taxon>
        <taxon>Pedicularideae</taxon>
        <taxon>Castillejinae</taxon>
        <taxon>Castilleja</taxon>
    </lineage>
</organism>
<gene>
    <name evidence="1" type="ORF">CASFOL_032044</name>
</gene>
<dbReference type="EMBL" id="JAVIJP010000054">
    <property type="protein sequence ID" value="KAL3623228.1"/>
    <property type="molecule type" value="Genomic_DNA"/>
</dbReference>
<reference evidence="2" key="1">
    <citation type="journal article" date="2024" name="IScience">
        <title>Strigolactones Initiate the Formation of Haustorium-like Structures in Castilleja.</title>
        <authorList>
            <person name="Buerger M."/>
            <person name="Peterson D."/>
            <person name="Chory J."/>
        </authorList>
    </citation>
    <scope>NUCLEOTIDE SEQUENCE [LARGE SCALE GENOMIC DNA]</scope>
</reference>
<evidence type="ECO:0000313" key="2">
    <source>
        <dbReference type="Proteomes" id="UP001632038"/>
    </source>
</evidence>
<accession>A0ABD3C0B2</accession>
<proteinExistence type="predicted"/>
<name>A0ABD3C0B2_9LAMI</name>